<evidence type="ECO:0000256" key="2">
    <source>
        <dbReference type="ARBA" id="ARBA00009285"/>
    </source>
</evidence>
<dbReference type="Pfam" id="PF09162">
    <property type="entry name" value="Tap-RNA_bind"/>
    <property type="match status" value="1"/>
</dbReference>
<dbReference type="FunFam" id="3.80.10.10:FF:000384">
    <property type="entry name" value="Nuclear RNA export factor 1"/>
    <property type="match status" value="1"/>
</dbReference>
<feature type="domain" description="NTF2" evidence="10">
    <location>
        <begin position="457"/>
        <end position="601"/>
    </location>
</feature>
<evidence type="ECO:0000256" key="7">
    <source>
        <dbReference type="ARBA" id="ARBA00022884"/>
    </source>
</evidence>
<dbReference type="RefSeq" id="XP_024870529.1">
    <property type="nucleotide sequence ID" value="XM_025014761.1"/>
</dbReference>
<evidence type="ECO:0000313" key="13">
    <source>
        <dbReference type="RefSeq" id="XP_024870529.1"/>
    </source>
</evidence>
<dbReference type="Pfam" id="PF24048">
    <property type="entry name" value="LRR_NXF1-5"/>
    <property type="match status" value="1"/>
</dbReference>
<dbReference type="PROSITE" id="PS50177">
    <property type="entry name" value="NTF2_DOMAIN"/>
    <property type="match status" value="1"/>
</dbReference>
<dbReference type="InterPro" id="IPR032710">
    <property type="entry name" value="NTF2-like_dom_sf"/>
</dbReference>
<dbReference type="AlphaFoldDB" id="A0A6J1PLH9"/>
<keyword evidence="4" id="KW-0433">Leucine-rich repeat</keyword>
<evidence type="ECO:0000313" key="12">
    <source>
        <dbReference type="Proteomes" id="UP000504618"/>
    </source>
</evidence>
<keyword evidence="5" id="KW-0677">Repeat</keyword>
<dbReference type="InterPro" id="IPR057125">
    <property type="entry name" value="NXF1/2/3/5-like_LRR"/>
</dbReference>
<dbReference type="GO" id="GO:0005635">
    <property type="term" value="C:nuclear envelope"/>
    <property type="evidence" value="ECO:0007669"/>
    <property type="project" value="UniProtKB-ARBA"/>
</dbReference>
<dbReference type="SUPFAM" id="SSF54427">
    <property type="entry name" value="NTF2-like"/>
    <property type="match status" value="1"/>
</dbReference>
<dbReference type="PANTHER" id="PTHR10662">
    <property type="entry name" value="NUCLEAR RNA EXPORT FACTOR"/>
    <property type="match status" value="1"/>
</dbReference>
<evidence type="ECO:0000256" key="6">
    <source>
        <dbReference type="ARBA" id="ARBA00022816"/>
    </source>
</evidence>
<gene>
    <name evidence="13" type="primary">LOC112453801</name>
</gene>
<dbReference type="GO" id="GO:0005654">
    <property type="term" value="C:nucleoplasm"/>
    <property type="evidence" value="ECO:0007669"/>
    <property type="project" value="UniProtKB-SubCell"/>
</dbReference>
<dbReference type="InterPro" id="IPR002075">
    <property type="entry name" value="NTF2_dom"/>
</dbReference>
<dbReference type="PROSITE" id="PS51281">
    <property type="entry name" value="TAP_C"/>
    <property type="match status" value="1"/>
</dbReference>
<dbReference type="InterPro" id="IPR035979">
    <property type="entry name" value="RBD_domain_sf"/>
</dbReference>
<evidence type="ECO:0000256" key="9">
    <source>
        <dbReference type="SAM" id="MobiDB-lite"/>
    </source>
</evidence>
<dbReference type="InterPro" id="IPR012677">
    <property type="entry name" value="Nucleotide-bd_a/b_plait_sf"/>
</dbReference>
<dbReference type="CDD" id="cd14342">
    <property type="entry name" value="UBA_TAP-C"/>
    <property type="match status" value="1"/>
</dbReference>
<organism evidence="12 13">
    <name type="scientific">Temnothorax curvispinosus</name>
    <dbReference type="NCBI Taxonomy" id="300111"/>
    <lineage>
        <taxon>Eukaryota</taxon>
        <taxon>Metazoa</taxon>
        <taxon>Ecdysozoa</taxon>
        <taxon>Arthropoda</taxon>
        <taxon>Hexapoda</taxon>
        <taxon>Insecta</taxon>
        <taxon>Pterygota</taxon>
        <taxon>Neoptera</taxon>
        <taxon>Endopterygota</taxon>
        <taxon>Hymenoptera</taxon>
        <taxon>Apocrita</taxon>
        <taxon>Aculeata</taxon>
        <taxon>Formicoidea</taxon>
        <taxon>Formicidae</taxon>
        <taxon>Myrmicinae</taxon>
        <taxon>Temnothorax</taxon>
    </lineage>
</organism>
<dbReference type="InterPro" id="IPR030217">
    <property type="entry name" value="NXF_fam"/>
</dbReference>
<comment type="subcellular location">
    <subcellularLocation>
        <location evidence="1">Nucleus</location>
        <location evidence="1">Nucleoplasm</location>
    </subcellularLocation>
</comment>
<keyword evidence="3" id="KW-0813">Transport</keyword>
<dbReference type="InterPro" id="IPR015245">
    <property type="entry name" value="Tap_RNA-bd"/>
</dbReference>
<evidence type="ECO:0000259" key="11">
    <source>
        <dbReference type="PROSITE" id="PS51281"/>
    </source>
</evidence>
<dbReference type="InterPro" id="IPR005637">
    <property type="entry name" value="TAP_C_dom"/>
</dbReference>
<sequence length="701" mass="81112">MTCFPCRSLSEGQIGKLRLDKGAELSELRRAFLFSSDSSRELLDTPRKMPRNKSNKWGGRNNRGGNEDKGYFGHDDRTGRNNVGRDDGPPHIGPIKHQHRVSFKSTFRPKEFFKPGQRDMRKLALTSLDEDIPMTGSSNNNTRQVIINQRDGRVGGDRAWRKISRGRNSPMPNFKGGQAGPRMRPLLMESNWYKITIPYAHKYEKDYIINTLLNYMAPEVFIPIMYKLMGKEASFFVDDHKTVNALLNCDRKITMSDGYKLQVKAKADSPIYEIDDKLKERLKQAMVKRYVQETNALDLSKFHLDPDLYSDYFCALCYPIMFMTVMDIVGEHIPNLEALNLEGNKLQNIERLGVLSKKFSKLKILYVGDNKIRDIHQLDAIKDLKLDELKLIGNPVCNKYRTRQNEYVSDVRRRFPKLLRLDGIELPRPIVFDVVDEAAKILPSQRMFVGDAKIQDIASQFLQQYFTIFDSENRQPLLDAYDEHACFSMTITTSHNNKLNGYLMENRNLFRINDTNRRHKLLKQGRLPVVSFVSEMPRTRHLLNTFTMDVSLATQAMMFITITGYFQELDNKDEPIRYFNRTFIIVPEGEGYCIRNEQLHISQPPEAQLKQLHQQLNQLNNQQPQPTTSALETVGVAKPVPTDLSNDIKQQMTLTLSQQTNMNLEWSLKCLQETQWNYDNALSAFQEFYKRGQVPSEAFTK</sequence>
<dbReference type="GO" id="GO:0005737">
    <property type="term" value="C:cytoplasm"/>
    <property type="evidence" value="ECO:0007669"/>
    <property type="project" value="InterPro"/>
</dbReference>
<protein>
    <submittedName>
        <fullName evidence="13">Nuclear RNA export factor 1-like</fullName>
    </submittedName>
</protein>
<feature type="compositionally biased region" description="Low complexity" evidence="9">
    <location>
        <begin position="55"/>
        <end position="64"/>
    </location>
</feature>
<evidence type="ECO:0000256" key="5">
    <source>
        <dbReference type="ARBA" id="ARBA00022737"/>
    </source>
</evidence>
<dbReference type="OrthoDB" id="25872at2759"/>
<dbReference type="Pfam" id="PF03943">
    <property type="entry name" value="TAP_C"/>
    <property type="match status" value="1"/>
</dbReference>
<dbReference type="PROSITE" id="PS51450">
    <property type="entry name" value="LRR"/>
    <property type="match status" value="2"/>
</dbReference>
<dbReference type="FunFam" id="3.10.450.50:FF:000004">
    <property type="entry name" value="Nuclear RNA export factor 1"/>
    <property type="match status" value="1"/>
</dbReference>
<dbReference type="SMART" id="SM00804">
    <property type="entry name" value="TAP_C"/>
    <property type="match status" value="1"/>
</dbReference>
<dbReference type="SUPFAM" id="SSF52058">
    <property type="entry name" value="L domain-like"/>
    <property type="match status" value="1"/>
</dbReference>
<name>A0A6J1PLH9_9HYME</name>
<evidence type="ECO:0000256" key="4">
    <source>
        <dbReference type="ARBA" id="ARBA00022614"/>
    </source>
</evidence>
<evidence type="ECO:0000256" key="1">
    <source>
        <dbReference type="ARBA" id="ARBA00004642"/>
    </source>
</evidence>
<keyword evidence="7" id="KW-0694">RNA-binding</keyword>
<feature type="compositionally biased region" description="Basic and acidic residues" evidence="9">
    <location>
        <begin position="65"/>
        <end position="89"/>
    </location>
</feature>
<dbReference type="Proteomes" id="UP000504618">
    <property type="component" value="Unplaced"/>
</dbReference>
<evidence type="ECO:0000256" key="3">
    <source>
        <dbReference type="ARBA" id="ARBA00022448"/>
    </source>
</evidence>
<dbReference type="Pfam" id="PF22602">
    <property type="entry name" value="NXF_NTF2"/>
    <property type="match status" value="1"/>
</dbReference>
<reference evidence="13" key="1">
    <citation type="submission" date="2025-08" db="UniProtKB">
        <authorList>
            <consortium name="RefSeq"/>
        </authorList>
    </citation>
    <scope>IDENTIFICATION</scope>
    <source>
        <tissue evidence="13">Whole body</tissue>
    </source>
</reference>
<proteinExistence type="inferred from homology"/>
<dbReference type="PANTHER" id="PTHR10662:SF22">
    <property type="entry name" value="NUCLEAR RNA EXPORT FACTOR 1"/>
    <property type="match status" value="1"/>
</dbReference>
<dbReference type="SUPFAM" id="SSF46934">
    <property type="entry name" value="UBA-like"/>
    <property type="match status" value="1"/>
</dbReference>
<keyword evidence="6" id="KW-0509">mRNA transport</keyword>
<keyword evidence="12" id="KW-1185">Reference proteome</keyword>
<dbReference type="CDD" id="cd00780">
    <property type="entry name" value="NTF2"/>
    <property type="match status" value="1"/>
</dbReference>
<accession>A0A6J1PLH9</accession>
<keyword evidence="8" id="KW-0539">Nucleus</keyword>
<dbReference type="SUPFAM" id="SSF54928">
    <property type="entry name" value="RNA-binding domain, RBD"/>
    <property type="match status" value="1"/>
</dbReference>
<evidence type="ECO:0000256" key="8">
    <source>
        <dbReference type="ARBA" id="ARBA00023242"/>
    </source>
</evidence>
<feature type="region of interest" description="Disordered" evidence="9">
    <location>
        <begin position="43"/>
        <end position="96"/>
    </location>
</feature>
<dbReference type="InterPro" id="IPR018222">
    <property type="entry name" value="Nuclear_transport_factor_2_euk"/>
</dbReference>
<dbReference type="InterPro" id="IPR009060">
    <property type="entry name" value="UBA-like_sf"/>
</dbReference>
<dbReference type="InterPro" id="IPR032675">
    <property type="entry name" value="LRR_dom_sf"/>
</dbReference>
<comment type="similarity">
    <text evidence="2">Belongs to the NXF family.</text>
</comment>
<dbReference type="Gene3D" id="3.10.450.50">
    <property type="match status" value="1"/>
</dbReference>
<dbReference type="Gene3D" id="3.30.70.330">
    <property type="match status" value="1"/>
</dbReference>
<evidence type="ECO:0000259" key="10">
    <source>
        <dbReference type="PROSITE" id="PS50177"/>
    </source>
</evidence>
<dbReference type="FunFam" id="1.10.8.10:FF:000018">
    <property type="entry name" value="Nuclear RNA export factor 1"/>
    <property type="match status" value="1"/>
</dbReference>
<dbReference type="InterPro" id="IPR001611">
    <property type="entry name" value="Leu-rich_rpt"/>
</dbReference>
<dbReference type="GO" id="GO:0016973">
    <property type="term" value="P:poly(A)+ mRNA export from nucleus"/>
    <property type="evidence" value="ECO:0007669"/>
    <property type="project" value="TreeGrafter"/>
</dbReference>
<dbReference type="Gene3D" id="1.10.8.10">
    <property type="entry name" value="DNA helicase RuvA subunit, C-terminal domain"/>
    <property type="match status" value="1"/>
</dbReference>
<dbReference type="Gene3D" id="3.80.10.10">
    <property type="entry name" value="Ribonuclease Inhibitor"/>
    <property type="match status" value="1"/>
</dbReference>
<dbReference type="GeneID" id="112453801"/>
<dbReference type="GO" id="GO:0003723">
    <property type="term" value="F:RNA binding"/>
    <property type="evidence" value="ECO:0007669"/>
    <property type="project" value="UniProtKB-KW"/>
</dbReference>
<feature type="domain" description="TAP-C" evidence="11">
    <location>
        <begin position="647"/>
        <end position="701"/>
    </location>
</feature>